<accession>A0A0F6YIW1</accession>
<dbReference type="Proteomes" id="UP000034883">
    <property type="component" value="Chromosome"/>
</dbReference>
<dbReference type="KEGG" id="samy:DB32_004344"/>
<dbReference type="InterPro" id="IPR036465">
    <property type="entry name" value="vWFA_dom_sf"/>
</dbReference>
<dbReference type="Gene3D" id="3.40.50.410">
    <property type="entry name" value="von Willebrand factor, type A domain"/>
    <property type="match status" value="1"/>
</dbReference>
<keyword evidence="1" id="KW-1003">Cell membrane</keyword>
<evidence type="ECO:0000313" key="8">
    <source>
        <dbReference type="Proteomes" id="UP000034883"/>
    </source>
</evidence>
<dbReference type="InterPro" id="IPR002035">
    <property type="entry name" value="VWF_A"/>
</dbReference>
<dbReference type="STRING" id="927083.DB32_004344"/>
<evidence type="ECO:0000313" key="7">
    <source>
        <dbReference type="EMBL" id="AKF07195.1"/>
    </source>
</evidence>
<dbReference type="Pfam" id="PF13519">
    <property type="entry name" value="VWA_2"/>
    <property type="match status" value="1"/>
</dbReference>
<dbReference type="AlphaFoldDB" id="A0A0F6YIW1"/>
<keyword evidence="3 5" id="KW-1133">Transmembrane helix</keyword>
<dbReference type="EMBL" id="CP011125">
    <property type="protein sequence ID" value="AKF07195.1"/>
    <property type="molecule type" value="Genomic_DNA"/>
</dbReference>
<keyword evidence="4 5" id="KW-0472">Membrane</keyword>
<gene>
    <name evidence="7" type="ORF">DB32_004344</name>
</gene>
<dbReference type="InterPro" id="IPR050768">
    <property type="entry name" value="UPF0353/GerABKA_families"/>
</dbReference>
<protein>
    <recommendedName>
        <fullName evidence="6">VWFA domain-containing protein</fullName>
    </recommendedName>
</protein>
<feature type="transmembrane region" description="Helical" evidence="5">
    <location>
        <begin position="60"/>
        <end position="79"/>
    </location>
</feature>
<evidence type="ECO:0000256" key="2">
    <source>
        <dbReference type="ARBA" id="ARBA00022692"/>
    </source>
</evidence>
<dbReference type="PANTHER" id="PTHR22550">
    <property type="entry name" value="SPORE GERMINATION PROTEIN"/>
    <property type="match status" value="1"/>
</dbReference>
<proteinExistence type="predicted"/>
<dbReference type="PROSITE" id="PS50234">
    <property type="entry name" value="VWFA"/>
    <property type="match status" value="1"/>
</dbReference>
<dbReference type="SUPFAM" id="SSF53300">
    <property type="entry name" value="vWA-like"/>
    <property type="match status" value="1"/>
</dbReference>
<dbReference type="PANTHER" id="PTHR22550:SF5">
    <property type="entry name" value="LEUCINE ZIPPER PROTEIN 4"/>
    <property type="match status" value="1"/>
</dbReference>
<evidence type="ECO:0000256" key="5">
    <source>
        <dbReference type="SAM" id="Phobius"/>
    </source>
</evidence>
<reference evidence="7 8" key="1">
    <citation type="submission" date="2015-03" db="EMBL/GenBank/DDBJ databases">
        <title>Genome assembly of Sandaracinus amylolyticus DSM 53668.</title>
        <authorList>
            <person name="Sharma G."/>
            <person name="Subramanian S."/>
        </authorList>
    </citation>
    <scope>NUCLEOTIDE SEQUENCE [LARGE SCALE GENOMIC DNA]</scope>
    <source>
        <strain evidence="7 8">DSM 53668</strain>
    </source>
</reference>
<feature type="transmembrane region" description="Helical" evidence="5">
    <location>
        <begin position="329"/>
        <end position="350"/>
    </location>
</feature>
<feature type="transmembrane region" description="Helical" evidence="5">
    <location>
        <begin position="12"/>
        <end position="29"/>
    </location>
</feature>
<organism evidence="7 8">
    <name type="scientific">Sandaracinus amylolyticus</name>
    <dbReference type="NCBI Taxonomy" id="927083"/>
    <lineage>
        <taxon>Bacteria</taxon>
        <taxon>Pseudomonadati</taxon>
        <taxon>Myxococcota</taxon>
        <taxon>Polyangia</taxon>
        <taxon>Polyangiales</taxon>
        <taxon>Sandaracinaceae</taxon>
        <taxon>Sandaracinus</taxon>
    </lineage>
</organism>
<keyword evidence="2 5" id="KW-0812">Transmembrane</keyword>
<name>A0A0F6YIW1_9BACT</name>
<evidence type="ECO:0000259" key="6">
    <source>
        <dbReference type="PROSITE" id="PS50234"/>
    </source>
</evidence>
<feature type="domain" description="VWFA" evidence="6">
    <location>
        <begin position="92"/>
        <end position="309"/>
    </location>
</feature>
<sequence length="363" mass="40342">MAVSWRDSDVLWLLAMVPLLAGLPIFAFWRRRRAMERFGDEGTVRALVAGRSGPWRATRAVLWVLAIALTIVALAGPQWGSRTRVLRKRGIDVVIALDFSKSMLARDVRPSRIDRAKAEVVRFVEELDGDRVGVVAFAGETMEFPMTTDYAALALFLQDLGPYDMPVGGTAIARALTAAERLLERAGRRGGGAAEAPPEEGTQRSRVVILMTDGEDHEGNPVEVAQRLAENGVRVYVVGIGSRTGEPIPTYAPDGTWTGYLRDEQGQLVQTALTEDNERQLREIAEATGGRYFAAGRGGVGVDQIRAEMRQMHQDEQRTRRVTVQEDRYALLLFPAFLLFVLEALLPDAWTGRWRRRRTEAGR</sequence>
<evidence type="ECO:0000256" key="3">
    <source>
        <dbReference type="ARBA" id="ARBA00022989"/>
    </source>
</evidence>
<keyword evidence="8" id="KW-1185">Reference proteome</keyword>
<evidence type="ECO:0000256" key="1">
    <source>
        <dbReference type="ARBA" id="ARBA00022475"/>
    </source>
</evidence>
<dbReference type="SMART" id="SM00327">
    <property type="entry name" value="VWA"/>
    <property type="match status" value="1"/>
</dbReference>
<evidence type="ECO:0000256" key="4">
    <source>
        <dbReference type="ARBA" id="ARBA00023136"/>
    </source>
</evidence>